<evidence type="ECO:0000313" key="2">
    <source>
        <dbReference type="Proteomes" id="UP001168972"/>
    </source>
</evidence>
<accession>A0AA39FRW3</accession>
<protein>
    <submittedName>
        <fullName evidence="1">Uncharacterized protein</fullName>
    </submittedName>
</protein>
<dbReference type="AlphaFoldDB" id="A0AA39FRW3"/>
<comment type="caution">
    <text evidence="1">The sequence shown here is derived from an EMBL/GenBank/DDBJ whole genome shotgun (WGS) entry which is preliminary data.</text>
</comment>
<dbReference type="Proteomes" id="UP001168972">
    <property type="component" value="Unassembled WGS sequence"/>
</dbReference>
<sequence>MSIRRHIYVKCNQTAALTKTSKCNRFLFDVALDISYVADAKWENSRHLWQSILTTITCQIGHKYKNWKKCSYIITEYLLKKVEELKPAPSTEWKGTISISGQYVDEDSVNGYSEIIYDWFSYAGFMAVSKDSQDQYNSPPVSLQYTIRFLFNPALPIAQQIYSAKGYKKIYCLLYDWKQQYENIMNTKVDHEKEYNHLEIWQTASNTYKLLKS</sequence>
<dbReference type="EMBL" id="JAQQBR010000006">
    <property type="protein sequence ID" value="KAK0174508.1"/>
    <property type="molecule type" value="Genomic_DNA"/>
</dbReference>
<organism evidence="1 2">
    <name type="scientific">Microctonus hyperodae</name>
    <name type="common">Parasitoid wasp</name>
    <dbReference type="NCBI Taxonomy" id="165561"/>
    <lineage>
        <taxon>Eukaryota</taxon>
        <taxon>Metazoa</taxon>
        <taxon>Ecdysozoa</taxon>
        <taxon>Arthropoda</taxon>
        <taxon>Hexapoda</taxon>
        <taxon>Insecta</taxon>
        <taxon>Pterygota</taxon>
        <taxon>Neoptera</taxon>
        <taxon>Endopterygota</taxon>
        <taxon>Hymenoptera</taxon>
        <taxon>Apocrita</taxon>
        <taxon>Ichneumonoidea</taxon>
        <taxon>Braconidae</taxon>
        <taxon>Euphorinae</taxon>
        <taxon>Microctonus</taxon>
    </lineage>
</organism>
<reference evidence="1" key="1">
    <citation type="journal article" date="2023" name="bioRxiv">
        <title>Scaffold-level genome assemblies of two parasitoid biocontrol wasps reveal the parthenogenesis mechanism and an associated novel virus.</title>
        <authorList>
            <person name="Inwood S."/>
            <person name="Skelly J."/>
            <person name="Guhlin J."/>
            <person name="Harrop T."/>
            <person name="Goldson S."/>
            <person name="Dearden P."/>
        </authorList>
    </citation>
    <scope>NUCLEOTIDE SEQUENCE</scope>
    <source>
        <strain evidence="1">Lincoln</strain>
        <tissue evidence="1">Whole body</tissue>
    </source>
</reference>
<gene>
    <name evidence="1" type="ORF">PV327_010270</name>
</gene>
<proteinExistence type="predicted"/>
<reference evidence="1" key="2">
    <citation type="submission" date="2023-03" db="EMBL/GenBank/DDBJ databases">
        <authorList>
            <person name="Inwood S.N."/>
            <person name="Skelly J.G."/>
            <person name="Guhlin J."/>
            <person name="Harrop T.W.R."/>
            <person name="Goldson S.G."/>
            <person name="Dearden P.K."/>
        </authorList>
    </citation>
    <scope>NUCLEOTIDE SEQUENCE</scope>
    <source>
        <strain evidence="1">Lincoln</strain>
        <tissue evidence="1">Whole body</tissue>
    </source>
</reference>
<evidence type="ECO:0000313" key="1">
    <source>
        <dbReference type="EMBL" id="KAK0174508.1"/>
    </source>
</evidence>
<keyword evidence="2" id="KW-1185">Reference proteome</keyword>
<name>A0AA39FRW3_MICHY</name>